<keyword evidence="1" id="KW-0732">Signal</keyword>
<keyword evidence="4" id="KW-1185">Reference proteome</keyword>
<accession>A0A7X6I4Y4</accession>
<dbReference type="AlphaFoldDB" id="A0A7X6I4Y4"/>
<evidence type="ECO:0000259" key="2">
    <source>
        <dbReference type="Pfam" id="PF13205"/>
    </source>
</evidence>
<dbReference type="InterPro" id="IPR032812">
    <property type="entry name" value="SbsA_Ig"/>
</dbReference>
<dbReference type="Gene3D" id="2.60.40.1220">
    <property type="match status" value="1"/>
</dbReference>
<dbReference type="EMBL" id="VTOX01000001">
    <property type="protein sequence ID" value="NKE64763.1"/>
    <property type="molecule type" value="Genomic_DNA"/>
</dbReference>
<gene>
    <name evidence="3" type="ORF">RAMLITH_02925</name>
</gene>
<evidence type="ECO:0000313" key="3">
    <source>
        <dbReference type="EMBL" id="NKE64763.1"/>
    </source>
</evidence>
<evidence type="ECO:0000313" key="4">
    <source>
        <dbReference type="Proteomes" id="UP000521868"/>
    </source>
</evidence>
<dbReference type="Proteomes" id="UP000521868">
    <property type="component" value="Unassembled WGS sequence"/>
</dbReference>
<organism evidence="3 4">
    <name type="scientific">Ramlibacter lithotrophicus</name>
    <dbReference type="NCBI Taxonomy" id="2606681"/>
    <lineage>
        <taxon>Bacteria</taxon>
        <taxon>Pseudomonadati</taxon>
        <taxon>Pseudomonadota</taxon>
        <taxon>Betaproteobacteria</taxon>
        <taxon>Burkholderiales</taxon>
        <taxon>Comamonadaceae</taxon>
        <taxon>Ramlibacter</taxon>
    </lineage>
</organism>
<name>A0A7X6I4Y4_9BURK</name>
<protein>
    <recommendedName>
        <fullName evidence="2">SbsA Ig-like domain-containing protein</fullName>
    </recommendedName>
</protein>
<evidence type="ECO:0000256" key="1">
    <source>
        <dbReference type="ARBA" id="ARBA00022729"/>
    </source>
</evidence>
<proteinExistence type="predicted"/>
<feature type="domain" description="SbsA Ig-like" evidence="2">
    <location>
        <begin position="300"/>
        <end position="407"/>
    </location>
</feature>
<sequence length="526" mass="53848">MLADRHLAGADMAFVAGSAFVVDKSAPPEWDPYPSLTDLRVTPGGGFQVVWDSSRETGHHETSYRIFDPAGQPLTEEISDGSYYGGSPAAHLQQSIALDDGTILKVERAYNTTAPGGWLVLQRYQDSGLPLGEPIFTTNTFSGWGRAGLAQLPNRDVVFVASAGTKAGEYYLFSWVLDNTSPDLYAPMLTGIAGADGAAEVPVDGTIVATFDELIALAPSARIELKTASGQLVDAFDVSDGADLSAWVASLTIRPSASLDPGTGYVLEFAAGSVLDPSGNAFAGGAFHFTTAGETPAPGDTAAPTAIDFFPAAGSHMLPPDWSLGITFSETVQAGSGTITLQTAAGEVVQTFGAGDPGLHFLGASVVIDPAADLQPGTTYRLTVSPGAIEDLSGNAYAGVSDYSFTTAGEPPPTGDATAPVAVDFFPAAGSNMLPPDWSLGITFSEAVQAGPGIITLQTGAGEVVQTFATASDPGIRFIGSAVVIDPEADLLPGTAYQLVVGADAVVDLVGNAYAGVSGYSFTTAG</sequence>
<dbReference type="InterPro" id="IPR014755">
    <property type="entry name" value="Cu-Rt/internalin_Ig-like"/>
</dbReference>
<comment type="caution">
    <text evidence="3">The sequence shown here is derived from an EMBL/GenBank/DDBJ whole genome shotgun (WGS) entry which is preliminary data.</text>
</comment>
<feature type="domain" description="SbsA Ig-like" evidence="2">
    <location>
        <begin position="186"/>
        <end position="291"/>
    </location>
</feature>
<feature type="domain" description="SbsA Ig-like" evidence="2">
    <location>
        <begin position="416"/>
        <end position="524"/>
    </location>
</feature>
<reference evidence="3 4" key="1">
    <citation type="journal article" date="2020" name="Nature">
        <title>Bacterial chemolithoautotrophy via manganese oxidation.</title>
        <authorList>
            <person name="Yu H."/>
            <person name="Leadbetter J.R."/>
        </authorList>
    </citation>
    <scope>NUCLEOTIDE SEQUENCE [LARGE SCALE GENOMIC DNA]</scope>
    <source>
        <strain evidence="3 4">RBP-1</strain>
    </source>
</reference>
<dbReference type="Pfam" id="PF13205">
    <property type="entry name" value="Big_5"/>
    <property type="match status" value="3"/>
</dbReference>